<protein>
    <recommendedName>
        <fullName evidence="3">Retrovirus-related Pol polyprotein from transposon TNT 1-94</fullName>
    </recommendedName>
</protein>
<proteinExistence type="predicted"/>
<comment type="caution">
    <text evidence="1">The sequence shown here is derived from an EMBL/GenBank/DDBJ whole genome shotgun (WGS) entry which is preliminary data.</text>
</comment>
<reference evidence="1 2" key="2">
    <citation type="journal article" date="2017" name="Front. Plant Sci.">
        <title>Gene Classification and Mining of Molecular Markers Useful in Red Clover (Trifolium pratense) Breeding.</title>
        <authorList>
            <person name="Istvanek J."/>
            <person name="Dluhosova J."/>
            <person name="Dluhos P."/>
            <person name="Patkova L."/>
            <person name="Nedelnik J."/>
            <person name="Repkova J."/>
        </authorList>
    </citation>
    <scope>NUCLEOTIDE SEQUENCE [LARGE SCALE GENOMIC DNA]</scope>
    <source>
        <strain evidence="2">cv. Tatra</strain>
        <tissue evidence="1">Young leaves</tissue>
    </source>
</reference>
<dbReference type="AlphaFoldDB" id="A0A2K3M9F4"/>
<gene>
    <name evidence="1" type="ORF">L195_g043509</name>
</gene>
<evidence type="ECO:0008006" key="3">
    <source>
        <dbReference type="Google" id="ProtNLM"/>
    </source>
</evidence>
<sequence length="152" mass="17806">MVLHLNPRYLSLKIGEKSGKRIVGCGRENSRSKSKGRYKNVECNYCHKSEHIHKYCFQWRKDNKGKKGKHKQRDHEDHDDDRVTTATNYDLVILRDHESVNLVPDESMWIIDSGVTLHVTPRKEFFTSYTSGDLTPCVKVYIDTKSYPFIFI</sequence>
<evidence type="ECO:0000313" key="1">
    <source>
        <dbReference type="EMBL" id="PNX87421.1"/>
    </source>
</evidence>
<name>A0A2K3M9F4_TRIPR</name>
<dbReference type="EMBL" id="ASHM01053802">
    <property type="protein sequence ID" value="PNX87421.1"/>
    <property type="molecule type" value="Genomic_DNA"/>
</dbReference>
<reference evidence="1 2" key="1">
    <citation type="journal article" date="2014" name="Am. J. Bot.">
        <title>Genome assembly and annotation for red clover (Trifolium pratense; Fabaceae).</title>
        <authorList>
            <person name="Istvanek J."/>
            <person name="Jaros M."/>
            <person name="Krenek A."/>
            <person name="Repkova J."/>
        </authorList>
    </citation>
    <scope>NUCLEOTIDE SEQUENCE [LARGE SCALE GENOMIC DNA]</scope>
    <source>
        <strain evidence="2">cv. Tatra</strain>
        <tissue evidence="1">Young leaves</tissue>
    </source>
</reference>
<accession>A0A2K3M9F4</accession>
<organism evidence="1 2">
    <name type="scientific">Trifolium pratense</name>
    <name type="common">Red clover</name>
    <dbReference type="NCBI Taxonomy" id="57577"/>
    <lineage>
        <taxon>Eukaryota</taxon>
        <taxon>Viridiplantae</taxon>
        <taxon>Streptophyta</taxon>
        <taxon>Embryophyta</taxon>
        <taxon>Tracheophyta</taxon>
        <taxon>Spermatophyta</taxon>
        <taxon>Magnoliopsida</taxon>
        <taxon>eudicotyledons</taxon>
        <taxon>Gunneridae</taxon>
        <taxon>Pentapetalae</taxon>
        <taxon>rosids</taxon>
        <taxon>fabids</taxon>
        <taxon>Fabales</taxon>
        <taxon>Fabaceae</taxon>
        <taxon>Papilionoideae</taxon>
        <taxon>50 kb inversion clade</taxon>
        <taxon>NPAAA clade</taxon>
        <taxon>Hologalegina</taxon>
        <taxon>IRL clade</taxon>
        <taxon>Trifolieae</taxon>
        <taxon>Trifolium</taxon>
    </lineage>
</organism>
<evidence type="ECO:0000313" key="2">
    <source>
        <dbReference type="Proteomes" id="UP000236291"/>
    </source>
</evidence>
<dbReference type="Proteomes" id="UP000236291">
    <property type="component" value="Unassembled WGS sequence"/>
</dbReference>